<organism evidence="2 3">
    <name type="scientific">Mucilaginibacter terrenus</name>
    <dbReference type="NCBI Taxonomy" id="2482727"/>
    <lineage>
        <taxon>Bacteria</taxon>
        <taxon>Pseudomonadati</taxon>
        <taxon>Bacteroidota</taxon>
        <taxon>Sphingobacteriia</taxon>
        <taxon>Sphingobacteriales</taxon>
        <taxon>Sphingobacteriaceae</taxon>
        <taxon>Mucilaginibacter</taxon>
    </lineage>
</organism>
<dbReference type="PANTHER" id="PTHR42815:SF2">
    <property type="entry name" value="FAD-BINDING, PUTATIVE (AFU_ORTHOLOGUE AFUA_6G07600)-RELATED"/>
    <property type="match status" value="1"/>
</dbReference>
<reference evidence="2 3" key="1">
    <citation type="submission" date="2018-08" db="EMBL/GenBank/DDBJ databases">
        <title>Mucilaginibacter terrae sp. nov., isolated from manganese diggings.</title>
        <authorList>
            <person name="Huang Y."/>
            <person name="Zhou Z."/>
        </authorList>
    </citation>
    <scope>NUCLEOTIDE SEQUENCE [LARGE SCALE GENOMIC DNA]</scope>
    <source>
        <strain evidence="2 3">ZH6</strain>
    </source>
</reference>
<dbReference type="AlphaFoldDB" id="A0A3E2NWR6"/>
<proteinExistence type="predicted"/>
<feature type="domain" description="Pyridoxamine 5'-phosphate oxidase N-terminal" evidence="1">
    <location>
        <begin position="42"/>
        <end position="147"/>
    </location>
</feature>
<sequence>MNYSKIAFSDAVKELQHQFGSRQAYDRREKFQVVDGLTENEIDFIADQDHFYMASIGESGFPYIQHRGGPKGFVKVLDDHTVAFVDFSGNKQYITVGNLETNAKVSLIMVSYAHKARLKLYATAKIVLPDEDPKLFSRVDVSNYKHHAERIIILDVAAYDWNCPQHITPRYTTEEIEHAFEPQRQYIAQLEAKNKKLEFELKNYQKD</sequence>
<name>A0A3E2NWR6_9SPHI</name>
<dbReference type="Proteomes" id="UP000260823">
    <property type="component" value="Unassembled WGS sequence"/>
</dbReference>
<evidence type="ECO:0000313" key="2">
    <source>
        <dbReference type="EMBL" id="RFZ85300.1"/>
    </source>
</evidence>
<dbReference type="EMBL" id="QWDE01000001">
    <property type="protein sequence ID" value="RFZ85300.1"/>
    <property type="molecule type" value="Genomic_DNA"/>
</dbReference>
<evidence type="ECO:0000259" key="1">
    <source>
        <dbReference type="Pfam" id="PF01243"/>
    </source>
</evidence>
<protein>
    <submittedName>
        <fullName evidence="2">Pyridoxamine 5'-phosphate oxidase family protein</fullName>
    </submittedName>
</protein>
<dbReference type="Gene3D" id="2.30.110.10">
    <property type="entry name" value="Electron Transport, Fmn-binding Protein, Chain A"/>
    <property type="match status" value="1"/>
</dbReference>
<dbReference type="SUPFAM" id="SSF50475">
    <property type="entry name" value="FMN-binding split barrel"/>
    <property type="match status" value="1"/>
</dbReference>
<dbReference type="Pfam" id="PF01243">
    <property type="entry name" value="PNPOx_N"/>
    <property type="match status" value="1"/>
</dbReference>
<dbReference type="OrthoDB" id="9796486at2"/>
<dbReference type="PANTHER" id="PTHR42815">
    <property type="entry name" value="FAD-BINDING, PUTATIVE (AFU_ORTHOLOGUE AFUA_6G07600)-RELATED"/>
    <property type="match status" value="1"/>
</dbReference>
<keyword evidence="3" id="KW-1185">Reference proteome</keyword>
<gene>
    <name evidence="2" type="ORF">DYU05_06805</name>
</gene>
<dbReference type="InterPro" id="IPR012349">
    <property type="entry name" value="Split_barrel_FMN-bd"/>
</dbReference>
<dbReference type="RefSeq" id="WP_117382200.1">
    <property type="nucleotide sequence ID" value="NZ_QWDE01000001.1"/>
</dbReference>
<comment type="caution">
    <text evidence="2">The sequence shown here is derived from an EMBL/GenBank/DDBJ whole genome shotgun (WGS) entry which is preliminary data.</text>
</comment>
<accession>A0A3E2NWR6</accession>
<dbReference type="InterPro" id="IPR011576">
    <property type="entry name" value="Pyridox_Oxase_N"/>
</dbReference>
<evidence type="ECO:0000313" key="3">
    <source>
        <dbReference type="Proteomes" id="UP000260823"/>
    </source>
</evidence>